<dbReference type="InterPro" id="IPR052337">
    <property type="entry name" value="SAT4-like"/>
</dbReference>
<comment type="similarity">
    <text evidence="5">Belongs to the SAT4 family.</text>
</comment>
<feature type="transmembrane region" description="Helical" evidence="6">
    <location>
        <begin position="171"/>
        <end position="192"/>
    </location>
</feature>
<keyword evidence="3 6" id="KW-1133">Transmembrane helix</keyword>
<dbReference type="GO" id="GO:0016020">
    <property type="term" value="C:membrane"/>
    <property type="evidence" value="ECO:0007669"/>
    <property type="project" value="UniProtKB-SubCell"/>
</dbReference>
<protein>
    <recommendedName>
        <fullName evidence="7">Rhodopsin domain-containing protein</fullName>
    </recommendedName>
</protein>
<evidence type="ECO:0000256" key="3">
    <source>
        <dbReference type="ARBA" id="ARBA00022989"/>
    </source>
</evidence>
<reference evidence="8" key="2">
    <citation type="submission" date="2023-06" db="EMBL/GenBank/DDBJ databases">
        <authorList>
            <consortium name="Lawrence Berkeley National Laboratory"/>
            <person name="Haridas S."/>
            <person name="Hensen N."/>
            <person name="Bonometti L."/>
            <person name="Westerberg I."/>
            <person name="Brannstrom I.O."/>
            <person name="Guillou S."/>
            <person name="Cros-Aarteil S."/>
            <person name="Calhoun S."/>
            <person name="Kuo A."/>
            <person name="Mondo S."/>
            <person name="Pangilinan J."/>
            <person name="Riley R."/>
            <person name="LaButti K."/>
            <person name="Andreopoulos B."/>
            <person name="Lipzen A."/>
            <person name="Chen C."/>
            <person name="Yanf M."/>
            <person name="Daum C."/>
            <person name="Ng V."/>
            <person name="Clum A."/>
            <person name="Steindorff A."/>
            <person name="Ohm R."/>
            <person name="Martin F."/>
            <person name="Silar P."/>
            <person name="Natvig D."/>
            <person name="Lalanne C."/>
            <person name="Gautier V."/>
            <person name="Ament-velasquez S.L."/>
            <person name="Kruys A."/>
            <person name="Hutchinson M.I."/>
            <person name="Powell A.J."/>
            <person name="Barry K."/>
            <person name="Miller A.N."/>
            <person name="Grigoriev I.V."/>
            <person name="Debuchy R."/>
            <person name="Gladieux P."/>
            <person name="Thoren M.H."/>
            <person name="Johannesson H."/>
        </authorList>
    </citation>
    <scope>NUCLEOTIDE SEQUENCE</scope>
    <source>
        <strain evidence="8">CBS 232.78</strain>
    </source>
</reference>
<evidence type="ECO:0000259" key="7">
    <source>
        <dbReference type="Pfam" id="PF20684"/>
    </source>
</evidence>
<evidence type="ECO:0000313" key="8">
    <source>
        <dbReference type="EMBL" id="KAK3395248.1"/>
    </source>
</evidence>
<proteinExistence type="inferred from homology"/>
<sequence length="214" mass="24194">MPPSHNEDFSVLLNTTIWILAGVSGLFLGLRLWAKTHRGKKLWWDDYFLTASWVALLLGCALQSADVRIAQFGKTQGLDSIQARLISTTAGFFLILATLWSKTSFTLTLLRITQSGCWLHRAVWAVAISINLAIGLSLLIQWFWCWPSEKIWNRDVKGQCLPRRVVHGYNIFAAVYSGVMDIMLAMLPWKVIWSLSMNRREKCGVAFAMSMGVL</sequence>
<evidence type="ECO:0000256" key="6">
    <source>
        <dbReference type="SAM" id="Phobius"/>
    </source>
</evidence>
<organism evidence="8 9">
    <name type="scientific">Podospora didyma</name>
    <dbReference type="NCBI Taxonomy" id="330526"/>
    <lineage>
        <taxon>Eukaryota</taxon>
        <taxon>Fungi</taxon>
        <taxon>Dikarya</taxon>
        <taxon>Ascomycota</taxon>
        <taxon>Pezizomycotina</taxon>
        <taxon>Sordariomycetes</taxon>
        <taxon>Sordariomycetidae</taxon>
        <taxon>Sordariales</taxon>
        <taxon>Podosporaceae</taxon>
        <taxon>Podospora</taxon>
    </lineage>
</organism>
<comment type="caution">
    <text evidence="8">The sequence shown here is derived from an EMBL/GenBank/DDBJ whole genome shotgun (WGS) entry which is preliminary data.</text>
</comment>
<comment type="subcellular location">
    <subcellularLocation>
        <location evidence="1">Membrane</location>
        <topology evidence="1">Multi-pass membrane protein</topology>
    </subcellularLocation>
</comment>
<evidence type="ECO:0000256" key="1">
    <source>
        <dbReference type="ARBA" id="ARBA00004141"/>
    </source>
</evidence>
<evidence type="ECO:0000256" key="4">
    <source>
        <dbReference type="ARBA" id="ARBA00023136"/>
    </source>
</evidence>
<keyword evidence="9" id="KW-1185">Reference proteome</keyword>
<gene>
    <name evidence="8" type="ORF">B0H63DRAFT_387575</name>
</gene>
<feature type="transmembrane region" description="Helical" evidence="6">
    <location>
        <begin position="85"/>
        <end position="110"/>
    </location>
</feature>
<feature type="domain" description="Rhodopsin" evidence="7">
    <location>
        <begin position="30"/>
        <end position="213"/>
    </location>
</feature>
<dbReference type="Proteomes" id="UP001285441">
    <property type="component" value="Unassembled WGS sequence"/>
</dbReference>
<dbReference type="PANTHER" id="PTHR33048:SF42">
    <property type="entry name" value="INTEGRAL MEMBRANE PROTEIN"/>
    <property type="match status" value="1"/>
</dbReference>
<keyword evidence="2 6" id="KW-0812">Transmembrane</keyword>
<feature type="transmembrane region" description="Helical" evidence="6">
    <location>
        <begin position="46"/>
        <end position="65"/>
    </location>
</feature>
<feature type="transmembrane region" description="Helical" evidence="6">
    <location>
        <begin position="12"/>
        <end position="34"/>
    </location>
</feature>
<evidence type="ECO:0000256" key="5">
    <source>
        <dbReference type="ARBA" id="ARBA00038359"/>
    </source>
</evidence>
<name>A0AAE0P8G4_9PEZI</name>
<accession>A0AAE0P8G4</accession>
<evidence type="ECO:0000313" key="9">
    <source>
        <dbReference type="Proteomes" id="UP001285441"/>
    </source>
</evidence>
<dbReference type="EMBL" id="JAULSW010000001">
    <property type="protein sequence ID" value="KAK3395248.1"/>
    <property type="molecule type" value="Genomic_DNA"/>
</dbReference>
<feature type="transmembrane region" description="Helical" evidence="6">
    <location>
        <begin position="122"/>
        <end position="144"/>
    </location>
</feature>
<dbReference type="Pfam" id="PF20684">
    <property type="entry name" value="Fung_rhodopsin"/>
    <property type="match status" value="1"/>
</dbReference>
<evidence type="ECO:0000256" key="2">
    <source>
        <dbReference type="ARBA" id="ARBA00022692"/>
    </source>
</evidence>
<keyword evidence="4 6" id="KW-0472">Membrane</keyword>
<dbReference type="AlphaFoldDB" id="A0AAE0P8G4"/>
<dbReference type="InterPro" id="IPR049326">
    <property type="entry name" value="Rhodopsin_dom_fungi"/>
</dbReference>
<reference evidence="8" key="1">
    <citation type="journal article" date="2023" name="Mol. Phylogenet. Evol.">
        <title>Genome-scale phylogeny and comparative genomics of the fungal order Sordariales.</title>
        <authorList>
            <person name="Hensen N."/>
            <person name="Bonometti L."/>
            <person name="Westerberg I."/>
            <person name="Brannstrom I.O."/>
            <person name="Guillou S."/>
            <person name="Cros-Aarteil S."/>
            <person name="Calhoun S."/>
            <person name="Haridas S."/>
            <person name="Kuo A."/>
            <person name="Mondo S."/>
            <person name="Pangilinan J."/>
            <person name="Riley R."/>
            <person name="LaButti K."/>
            <person name="Andreopoulos B."/>
            <person name="Lipzen A."/>
            <person name="Chen C."/>
            <person name="Yan M."/>
            <person name="Daum C."/>
            <person name="Ng V."/>
            <person name="Clum A."/>
            <person name="Steindorff A."/>
            <person name="Ohm R.A."/>
            <person name="Martin F."/>
            <person name="Silar P."/>
            <person name="Natvig D.O."/>
            <person name="Lalanne C."/>
            <person name="Gautier V."/>
            <person name="Ament-Velasquez S.L."/>
            <person name="Kruys A."/>
            <person name="Hutchinson M.I."/>
            <person name="Powell A.J."/>
            <person name="Barry K."/>
            <person name="Miller A.N."/>
            <person name="Grigoriev I.V."/>
            <person name="Debuchy R."/>
            <person name="Gladieux P."/>
            <person name="Hiltunen Thoren M."/>
            <person name="Johannesson H."/>
        </authorList>
    </citation>
    <scope>NUCLEOTIDE SEQUENCE</scope>
    <source>
        <strain evidence="8">CBS 232.78</strain>
    </source>
</reference>
<dbReference type="PANTHER" id="PTHR33048">
    <property type="entry name" value="PTH11-LIKE INTEGRAL MEMBRANE PROTEIN (AFU_ORTHOLOGUE AFUA_5G11245)"/>
    <property type="match status" value="1"/>
</dbReference>